<comment type="cofactor">
    <cofactor evidence="7">
        <name>Mg(2+)</name>
        <dbReference type="ChEBI" id="CHEBI:18420"/>
    </cofactor>
</comment>
<feature type="binding site" evidence="7">
    <location>
        <position position="187"/>
    </location>
    <ligand>
        <name>UDP-N-acetyl-alpha-D-muramoyl-L-alanyl-D-glutamate</name>
        <dbReference type="ChEBI" id="CHEBI:83900"/>
    </ligand>
</feature>
<comment type="subcellular location">
    <subcellularLocation>
        <location evidence="7 8">Cytoplasm</location>
    </subcellularLocation>
</comment>
<feature type="domain" description="Mur ligase central" evidence="11">
    <location>
        <begin position="108"/>
        <end position="306"/>
    </location>
</feature>
<evidence type="ECO:0000256" key="3">
    <source>
        <dbReference type="ARBA" id="ARBA00022960"/>
    </source>
</evidence>
<evidence type="ECO:0000256" key="5">
    <source>
        <dbReference type="ARBA" id="ARBA00023306"/>
    </source>
</evidence>
<dbReference type="GO" id="GO:0005524">
    <property type="term" value="F:ATP binding"/>
    <property type="evidence" value="ECO:0007669"/>
    <property type="project" value="UniProtKB-UniRule"/>
</dbReference>
<dbReference type="GO" id="GO:0008360">
    <property type="term" value="P:regulation of cell shape"/>
    <property type="evidence" value="ECO:0007669"/>
    <property type="project" value="UniProtKB-KW"/>
</dbReference>
<dbReference type="UniPathway" id="UPA00219"/>
<dbReference type="Proteomes" id="UP000319619">
    <property type="component" value="Unassembled WGS sequence"/>
</dbReference>
<dbReference type="HAMAP" id="MF_00208">
    <property type="entry name" value="MurE"/>
    <property type="match status" value="1"/>
</dbReference>
<dbReference type="Pfam" id="PF08245">
    <property type="entry name" value="Mur_ligase_M"/>
    <property type="match status" value="1"/>
</dbReference>
<comment type="caution">
    <text evidence="12">The sequence shown here is derived from an EMBL/GenBank/DDBJ whole genome shotgun (WGS) entry which is preliminary data.</text>
</comment>
<dbReference type="GO" id="GO:0008765">
    <property type="term" value="F:UDP-N-acetylmuramoylalanyl-D-glutamate-2,6-diaminopimelate ligase activity"/>
    <property type="evidence" value="ECO:0007669"/>
    <property type="project" value="UniProtKB-UniRule"/>
</dbReference>
<evidence type="ECO:0000259" key="11">
    <source>
        <dbReference type="Pfam" id="PF08245"/>
    </source>
</evidence>
<dbReference type="Gene3D" id="3.40.1190.10">
    <property type="entry name" value="Mur-like, catalytic domain"/>
    <property type="match status" value="1"/>
</dbReference>
<dbReference type="SUPFAM" id="SSF53244">
    <property type="entry name" value="MurD-like peptide ligases, peptide-binding domain"/>
    <property type="match status" value="1"/>
</dbReference>
<dbReference type="Gene3D" id="3.40.1390.10">
    <property type="entry name" value="MurE/MurF, N-terminal domain"/>
    <property type="match status" value="1"/>
</dbReference>
<feature type="binding site" evidence="7">
    <location>
        <position position="179"/>
    </location>
    <ligand>
        <name>UDP-N-acetyl-alpha-D-muramoyl-L-alanyl-D-glutamate</name>
        <dbReference type="ChEBI" id="CHEBI:83900"/>
    </ligand>
</feature>
<keyword evidence="4 7" id="KW-0573">Peptidoglycan synthesis</keyword>
<comment type="caution">
    <text evidence="7">Lacks conserved residue(s) required for the propagation of feature annotation.</text>
</comment>
<dbReference type="AlphaFoldDB" id="A0A532V2N1"/>
<feature type="binding site" evidence="7">
    <location>
        <position position="377"/>
    </location>
    <ligand>
        <name>meso-2,6-diaminopimelate</name>
        <dbReference type="ChEBI" id="CHEBI:57791"/>
    </ligand>
</feature>
<organism evidence="12 13">
    <name type="scientific">candidate division LCP-89 bacterium B3_LCP</name>
    <dbReference type="NCBI Taxonomy" id="2012998"/>
    <lineage>
        <taxon>Bacteria</taxon>
        <taxon>Pseudomonadati</taxon>
        <taxon>Bacteria division LCP-89</taxon>
    </lineage>
</organism>
<feature type="domain" description="Mur ligase C-terminal" evidence="10">
    <location>
        <begin position="329"/>
        <end position="454"/>
    </location>
</feature>
<evidence type="ECO:0000256" key="7">
    <source>
        <dbReference type="HAMAP-Rule" id="MF_00208"/>
    </source>
</evidence>
<dbReference type="Gene3D" id="3.90.190.20">
    <property type="entry name" value="Mur ligase, C-terminal domain"/>
    <property type="match status" value="1"/>
</dbReference>
<evidence type="ECO:0000256" key="8">
    <source>
        <dbReference type="RuleBase" id="RU004135"/>
    </source>
</evidence>
<protein>
    <recommendedName>
        <fullName evidence="7">UDP-N-acetylmuramoyl-L-alanyl-D-glutamate--2,6-diaminopimelate ligase</fullName>
        <ecNumber evidence="7">6.3.2.13</ecNumber>
    </recommendedName>
    <alternativeName>
        <fullName evidence="7">Meso-A2pm-adding enzyme</fullName>
    </alternativeName>
    <alternativeName>
        <fullName evidence="7">Meso-diaminopimelate-adding enzyme</fullName>
    </alternativeName>
    <alternativeName>
        <fullName evidence="7">UDP-MurNAc-L-Ala-D-Glu:meso-diaminopimelate ligase</fullName>
    </alternativeName>
    <alternativeName>
        <fullName evidence="7">UDP-MurNAc-tripeptide synthetase</fullName>
    </alternativeName>
    <alternativeName>
        <fullName evidence="7">UDP-N-acetylmuramyl-tripeptide synthetase</fullName>
    </alternativeName>
</protein>
<reference evidence="12 13" key="1">
    <citation type="submission" date="2017-06" db="EMBL/GenBank/DDBJ databases">
        <title>Novel microbial phyla capable of carbon fixation and sulfur reduction in deep-sea sediments.</title>
        <authorList>
            <person name="Huang J."/>
            <person name="Baker B."/>
            <person name="Wang Y."/>
        </authorList>
    </citation>
    <scope>NUCLEOTIDE SEQUENCE [LARGE SCALE GENOMIC DNA]</scope>
    <source>
        <strain evidence="12">B3_LCP</strain>
    </source>
</reference>
<feature type="modified residue" description="N6-carboxylysine" evidence="7">
    <location>
        <position position="219"/>
    </location>
</feature>
<feature type="binding site" evidence="7">
    <location>
        <begin position="110"/>
        <end position="116"/>
    </location>
    <ligand>
        <name>ATP</name>
        <dbReference type="ChEBI" id="CHEBI:30616"/>
    </ligand>
</feature>
<dbReference type="Pfam" id="PF02875">
    <property type="entry name" value="Mur_ligase_C"/>
    <property type="match status" value="1"/>
</dbReference>
<keyword evidence="7 12" id="KW-0436">Ligase</keyword>
<keyword evidence="7" id="KW-0963">Cytoplasm</keyword>
<dbReference type="Pfam" id="PF01225">
    <property type="entry name" value="Mur_ligase"/>
    <property type="match status" value="1"/>
</dbReference>
<dbReference type="InterPro" id="IPR013221">
    <property type="entry name" value="Mur_ligase_cen"/>
</dbReference>
<feature type="binding site" evidence="7">
    <location>
        <position position="452"/>
    </location>
    <ligand>
        <name>meso-2,6-diaminopimelate</name>
        <dbReference type="ChEBI" id="CHEBI:57791"/>
    </ligand>
</feature>
<feature type="binding site" evidence="7">
    <location>
        <position position="456"/>
    </location>
    <ligand>
        <name>meso-2,6-diaminopimelate</name>
        <dbReference type="ChEBI" id="CHEBI:57791"/>
    </ligand>
</feature>
<comment type="PTM">
    <text evidence="7">Carboxylation is probably crucial for Mg(2+) binding and, consequently, for the gamma-phosphate positioning of ATP.</text>
</comment>
<feature type="binding site" evidence="7">
    <location>
        <position position="30"/>
    </location>
    <ligand>
        <name>UDP-N-acetyl-alpha-D-muramoyl-L-alanyl-D-glutamate</name>
        <dbReference type="ChEBI" id="CHEBI:83900"/>
    </ligand>
</feature>
<dbReference type="InterPro" id="IPR005761">
    <property type="entry name" value="UDP-N-AcMur-Glu-dNH2Pim_ligase"/>
</dbReference>
<dbReference type="PANTHER" id="PTHR23135">
    <property type="entry name" value="MUR LIGASE FAMILY MEMBER"/>
    <property type="match status" value="1"/>
</dbReference>
<comment type="pathway">
    <text evidence="7 8">Cell wall biogenesis; peptidoglycan biosynthesis.</text>
</comment>
<dbReference type="SUPFAM" id="SSF53623">
    <property type="entry name" value="MurD-like peptide ligases, catalytic domain"/>
    <property type="match status" value="1"/>
</dbReference>
<dbReference type="NCBIfam" id="TIGR01085">
    <property type="entry name" value="murE"/>
    <property type="match status" value="1"/>
</dbReference>
<dbReference type="GO" id="GO:0071555">
    <property type="term" value="P:cell wall organization"/>
    <property type="evidence" value="ECO:0007669"/>
    <property type="project" value="UniProtKB-KW"/>
</dbReference>
<feature type="binding site" evidence="7">
    <location>
        <begin position="401"/>
        <end position="404"/>
    </location>
    <ligand>
        <name>meso-2,6-diaminopimelate</name>
        <dbReference type="ChEBI" id="CHEBI:57791"/>
    </ligand>
</feature>
<evidence type="ECO:0000256" key="2">
    <source>
        <dbReference type="ARBA" id="ARBA00022618"/>
    </source>
</evidence>
<dbReference type="PANTHER" id="PTHR23135:SF4">
    <property type="entry name" value="UDP-N-ACETYLMURAMOYL-L-ALANYL-D-GLUTAMATE--2,6-DIAMINOPIMELATE LIGASE MURE HOMOLOG, CHLOROPLASTIC"/>
    <property type="match status" value="1"/>
</dbReference>
<comment type="function">
    <text evidence="7">Catalyzes the addition of meso-diaminopimelic acid to the nucleotide precursor UDP-N-acetylmuramoyl-L-alanyl-D-glutamate (UMAG) in the biosynthesis of bacterial cell-wall peptidoglycan.</text>
</comment>
<dbReference type="NCBIfam" id="NF001126">
    <property type="entry name" value="PRK00139.1-4"/>
    <property type="match status" value="1"/>
</dbReference>
<dbReference type="EC" id="6.3.2.13" evidence="7"/>
<keyword evidence="5 7" id="KW-0131">Cell cycle</keyword>
<dbReference type="EMBL" id="NJBN01000002">
    <property type="protein sequence ID" value="TKJ41484.1"/>
    <property type="molecule type" value="Genomic_DNA"/>
</dbReference>
<dbReference type="InterPro" id="IPR036615">
    <property type="entry name" value="Mur_ligase_C_dom_sf"/>
</dbReference>
<keyword evidence="2 7" id="KW-0132">Cell division</keyword>
<keyword evidence="3 7" id="KW-0133">Cell shape</keyword>
<evidence type="ECO:0000256" key="1">
    <source>
        <dbReference type="ARBA" id="ARBA00005898"/>
    </source>
</evidence>
<dbReference type="InterPro" id="IPR000713">
    <property type="entry name" value="Mur_ligase_N"/>
</dbReference>
<dbReference type="NCBIfam" id="NF001124">
    <property type="entry name" value="PRK00139.1-2"/>
    <property type="match status" value="1"/>
</dbReference>
<keyword evidence="6 7" id="KW-0961">Cell wall biogenesis/degradation</keyword>
<evidence type="ECO:0000256" key="4">
    <source>
        <dbReference type="ARBA" id="ARBA00022984"/>
    </source>
</evidence>
<dbReference type="SUPFAM" id="SSF63418">
    <property type="entry name" value="MurE/MurF N-terminal domain"/>
    <property type="match status" value="1"/>
</dbReference>
<proteinExistence type="inferred from homology"/>
<evidence type="ECO:0000313" key="12">
    <source>
        <dbReference type="EMBL" id="TKJ41484.1"/>
    </source>
</evidence>
<evidence type="ECO:0000256" key="6">
    <source>
        <dbReference type="ARBA" id="ARBA00023316"/>
    </source>
</evidence>
<feature type="short sequence motif" description="Meso-diaminopimelate recognition motif" evidence="7">
    <location>
        <begin position="401"/>
        <end position="404"/>
    </location>
</feature>
<gene>
    <name evidence="7" type="primary">murE</name>
    <name evidence="12" type="ORF">CEE37_02675</name>
</gene>
<dbReference type="GO" id="GO:0051301">
    <property type="term" value="P:cell division"/>
    <property type="evidence" value="ECO:0007669"/>
    <property type="project" value="UniProtKB-KW"/>
</dbReference>
<dbReference type="GO" id="GO:0009252">
    <property type="term" value="P:peptidoglycan biosynthetic process"/>
    <property type="evidence" value="ECO:0007669"/>
    <property type="project" value="UniProtKB-UniRule"/>
</dbReference>
<keyword evidence="7" id="KW-0460">Magnesium</keyword>
<comment type="catalytic activity">
    <reaction evidence="7">
        <text>UDP-N-acetyl-alpha-D-muramoyl-L-alanyl-D-glutamate + meso-2,6-diaminopimelate + ATP = UDP-N-acetyl-alpha-D-muramoyl-L-alanyl-gamma-D-glutamyl-meso-2,6-diaminopimelate + ADP + phosphate + H(+)</text>
        <dbReference type="Rhea" id="RHEA:23676"/>
        <dbReference type="ChEBI" id="CHEBI:15378"/>
        <dbReference type="ChEBI" id="CHEBI:30616"/>
        <dbReference type="ChEBI" id="CHEBI:43474"/>
        <dbReference type="ChEBI" id="CHEBI:57791"/>
        <dbReference type="ChEBI" id="CHEBI:83900"/>
        <dbReference type="ChEBI" id="CHEBI:83905"/>
        <dbReference type="ChEBI" id="CHEBI:456216"/>
        <dbReference type="EC" id="6.3.2.13"/>
    </reaction>
</comment>
<comment type="similarity">
    <text evidence="1 7">Belongs to the MurCDEF family. MurE subfamily.</text>
</comment>
<keyword evidence="7" id="KW-0547">Nucleotide-binding</keyword>
<feature type="binding site" evidence="7">
    <location>
        <begin position="152"/>
        <end position="153"/>
    </location>
    <ligand>
        <name>UDP-N-acetyl-alpha-D-muramoyl-L-alanyl-D-glutamate</name>
        <dbReference type="ChEBI" id="CHEBI:83900"/>
    </ligand>
</feature>
<keyword evidence="7" id="KW-0067">ATP-binding</keyword>
<evidence type="ECO:0000313" key="13">
    <source>
        <dbReference type="Proteomes" id="UP000319619"/>
    </source>
</evidence>
<evidence type="ECO:0000259" key="10">
    <source>
        <dbReference type="Pfam" id="PF02875"/>
    </source>
</evidence>
<accession>A0A532V2N1</accession>
<dbReference type="InterPro" id="IPR036565">
    <property type="entry name" value="Mur-like_cat_sf"/>
</dbReference>
<dbReference type="InterPro" id="IPR004101">
    <property type="entry name" value="Mur_ligase_C"/>
</dbReference>
<sequence length="483" mass="52703">MKLSEIAAGIPGSAIKGVSDPEIAKVDYDSRQVNAGSLFFALQGEREDGRKFIPQALERGAAAVALSAEPDSPLDVPYIIVSQPRQALALAAGIVTGYPDQHIDLVAVTGTNGKTTIISLVGEILKYETGKSGVIGTLGGVIGDRTHSLERTTPEAPDIYALLAEMYREGIHQAAMEVSSHALSLERVFGMKFSAAVFTNLSRDHLDFHETIDEYFNAKAKLFSDYKVGTAIINVDDQYGQKLVSLTDSDVLTFALESSADVHPTDLQVTGDGIFIKAGTPRGEVEFQSPLLGRFNAYNLLGALAVSEVLKTSHEAFVSAVKEFKGAPGRLEQIILKDRRVFIDYAHTPEALKLVLTEIKRISEGPLVVVFGCGGDRDQEKRPIMGRIAEENSDTVYITTDNPRTERPARIMSEILSGLQRPQDVMTILDRRHAISTALHKLPAGGTLLIAGKGHETYQEINGKRFPFDDRAEVIKYQRELVR</sequence>
<name>A0A532V2N1_UNCL8</name>
<dbReference type="GO" id="GO:0000287">
    <property type="term" value="F:magnesium ion binding"/>
    <property type="evidence" value="ECO:0007669"/>
    <property type="project" value="UniProtKB-UniRule"/>
</dbReference>
<dbReference type="InterPro" id="IPR035911">
    <property type="entry name" value="MurE/MurF_N"/>
</dbReference>
<feature type="domain" description="Mur ligase N-terminal catalytic" evidence="9">
    <location>
        <begin position="23"/>
        <end position="89"/>
    </location>
</feature>
<dbReference type="GO" id="GO:0005737">
    <property type="term" value="C:cytoplasm"/>
    <property type="evidence" value="ECO:0007669"/>
    <property type="project" value="UniProtKB-SubCell"/>
</dbReference>
<evidence type="ECO:0000259" key="9">
    <source>
        <dbReference type="Pfam" id="PF01225"/>
    </source>
</evidence>